<evidence type="ECO:0000313" key="2">
    <source>
        <dbReference type="EMBL" id="CEK54431.1"/>
    </source>
</evidence>
<organism evidence="2">
    <name type="scientific">Arion vulgaris</name>
    <dbReference type="NCBI Taxonomy" id="1028688"/>
    <lineage>
        <taxon>Eukaryota</taxon>
        <taxon>Metazoa</taxon>
        <taxon>Spiralia</taxon>
        <taxon>Lophotrochozoa</taxon>
        <taxon>Mollusca</taxon>
        <taxon>Gastropoda</taxon>
        <taxon>Heterobranchia</taxon>
        <taxon>Euthyneura</taxon>
        <taxon>Panpulmonata</taxon>
        <taxon>Eupulmonata</taxon>
        <taxon>Stylommatophora</taxon>
        <taxon>Helicina</taxon>
        <taxon>Arionoidea</taxon>
        <taxon>Arionidae</taxon>
        <taxon>Arion</taxon>
    </lineage>
</organism>
<evidence type="ECO:0000256" key="1">
    <source>
        <dbReference type="SAM" id="MobiDB-lite"/>
    </source>
</evidence>
<protein>
    <submittedName>
        <fullName evidence="2">Uncharacterized protein</fullName>
    </submittedName>
</protein>
<dbReference type="EMBL" id="HACG01007566">
    <property type="protein sequence ID" value="CEK54431.1"/>
    <property type="molecule type" value="Transcribed_RNA"/>
</dbReference>
<feature type="region of interest" description="Disordered" evidence="1">
    <location>
        <begin position="21"/>
        <end position="42"/>
    </location>
</feature>
<proteinExistence type="predicted"/>
<gene>
    <name evidence="2" type="primary">ORF22779</name>
</gene>
<accession>A0A0B6YFA6</accession>
<feature type="compositionally biased region" description="Polar residues" evidence="1">
    <location>
        <begin position="30"/>
        <end position="41"/>
    </location>
</feature>
<dbReference type="AlphaFoldDB" id="A0A0B6YFA6"/>
<reference evidence="2" key="1">
    <citation type="submission" date="2014-12" db="EMBL/GenBank/DDBJ databases">
        <title>Insight into the proteome of Arion vulgaris.</title>
        <authorList>
            <person name="Aradska J."/>
            <person name="Bulat T."/>
            <person name="Smidak R."/>
            <person name="Sarate P."/>
            <person name="Gangsoo J."/>
            <person name="Sialana F."/>
            <person name="Bilban M."/>
            <person name="Lubec G."/>
        </authorList>
    </citation>
    <scope>NUCLEOTIDE SEQUENCE</scope>
    <source>
        <tissue evidence="2">Skin</tissue>
    </source>
</reference>
<sequence>ELAVQELGNKANFKSRLFIKNDSGTDRSTVHPSDTNTSNTLPPVRETLAFSLRNVRHDPDLNGFLNLIEANGRRSIKKAT</sequence>
<feature type="non-terminal residue" evidence="2">
    <location>
        <position position="1"/>
    </location>
</feature>
<feature type="non-terminal residue" evidence="2">
    <location>
        <position position="80"/>
    </location>
</feature>
<name>A0A0B6YFA6_9EUPU</name>